<evidence type="ECO:0000256" key="3">
    <source>
        <dbReference type="ARBA" id="ARBA00022475"/>
    </source>
</evidence>
<comment type="similarity">
    <text evidence="2">Belongs to the Rht family.</text>
</comment>
<dbReference type="GO" id="GO:0005886">
    <property type="term" value="C:plasma membrane"/>
    <property type="evidence" value="ECO:0007669"/>
    <property type="project" value="UniProtKB-SubCell"/>
</dbReference>
<feature type="transmembrane region" description="Helical" evidence="7">
    <location>
        <begin position="109"/>
        <end position="135"/>
    </location>
</feature>
<dbReference type="PANTHER" id="PTHR30086">
    <property type="entry name" value="ARGININE EXPORTER PROTEIN ARGO"/>
    <property type="match status" value="1"/>
</dbReference>
<feature type="transmembrane region" description="Helical" evidence="7">
    <location>
        <begin position="6"/>
        <end position="28"/>
    </location>
</feature>
<evidence type="ECO:0000256" key="1">
    <source>
        <dbReference type="ARBA" id="ARBA00004651"/>
    </source>
</evidence>
<evidence type="ECO:0000256" key="7">
    <source>
        <dbReference type="SAM" id="Phobius"/>
    </source>
</evidence>
<dbReference type="EMBL" id="SMLK01000001">
    <property type="protein sequence ID" value="TFZ08404.1"/>
    <property type="molecule type" value="Genomic_DNA"/>
</dbReference>
<dbReference type="Proteomes" id="UP000297839">
    <property type="component" value="Unassembled WGS sequence"/>
</dbReference>
<keyword evidence="5 7" id="KW-1133">Transmembrane helix</keyword>
<evidence type="ECO:0000256" key="2">
    <source>
        <dbReference type="ARBA" id="ARBA00007928"/>
    </source>
</evidence>
<gene>
    <name evidence="8" type="ORF">EZ216_04410</name>
</gene>
<dbReference type="PANTHER" id="PTHR30086:SF14">
    <property type="entry name" value="HOMOSERINE_HOMOSERINE LACTONE EFFLUX PROTEIN"/>
    <property type="match status" value="1"/>
</dbReference>
<evidence type="ECO:0000256" key="6">
    <source>
        <dbReference type="ARBA" id="ARBA00023136"/>
    </source>
</evidence>
<dbReference type="RefSeq" id="WP_135248340.1">
    <property type="nucleotide sequence ID" value="NZ_SMLK01000001.1"/>
</dbReference>
<reference evidence="8 9" key="1">
    <citation type="submission" date="2019-03" db="EMBL/GenBank/DDBJ databases">
        <title>Ramlibacter sp. 18x22-1, whole genome shotgun sequence.</title>
        <authorList>
            <person name="Zhang X."/>
            <person name="Feng G."/>
            <person name="Zhu H."/>
        </authorList>
    </citation>
    <scope>NUCLEOTIDE SEQUENCE [LARGE SCALE GENOMIC DNA]</scope>
    <source>
        <strain evidence="8 9">18x22-1</strain>
    </source>
</reference>
<dbReference type="InterPro" id="IPR001123">
    <property type="entry name" value="LeuE-type"/>
</dbReference>
<feature type="transmembrane region" description="Helical" evidence="7">
    <location>
        <begin position="40"/>
        <end position="65"/>
    </location>
</feature>
<keyword evidence="9" id="KW-1185">Reference proteome</keyword>
<keyword evidence="4 7" id="KW-0812">Transmembrane</keyword>
<feature type="transmembrane region" description="Helical" evidence="7">
    <location>
        <begin position="71"/>
        <end position="88"/>
    </location>
</feature>
<comment type="caution">
    <text evidence="8">The sequence shown here is derived from an EMBL/GenBank/DDBJ whole genome shotgun (WGS) entry which is preliminary data.</text>
</comment>
<sequence>MTLATYLIYLAAVTLLIVTPGPTMLMTVTNALNHGPVRALSSAAGALTASVGVMALSAAGMGAVLAASETAFMVLKVVGAAYLVYLGIRTFRSGGTLKLGARAVRGGSLYVQGLLVGASNPKAILFFSAFFPQFIDPAQPVLPQFTLLAATFVIGDFLMLVVAAFGVGRIAGWLKQTHVVRWINRVCGGLFTVMGGLLLLSRRNA</sequence>
<feature type="transmembrane region" description="Helical" evidence="7">
    <location>
        <begin position="182"/>
        <end position="200"/>
    </location>
</feature>
<dbReference type="AlphaFoldDB" id="A0A4Z0CBL6"/>
<dbReference type="PIRSF" id="PIRSF006324">
    <property type="entry name" value="LeuE"/>
    <property type="match status" value="1"/>
</dbReference>
<dbReference type="Pfam" id="PF01810">
    <property type="entry name" value="LysE"/>
    <property type="match status" value="1"/>
</dbReference>
<proteinExistence type="inferred from homology"/>
<keyword evidence="6 7" id="KW-0472">Membrane</keyword>
<keyword evidence="3" id="KW-1003">Cell membrane</keyword>
<accession>A0A4Z0CBL6</accession>
<name>A0A4Z0CBL6_9BURK</name>
<evidence type="ECO:0000256" key="4">
    <source>
        <dbReference type="ARBA" id="ARBA00022692"/>
    </source>
</evidence>
<evidence type="ECO:0000256" key="5">
    <source>
        <dbReference type="ARBA" id="ARBA00022989"/>
    </source>
</evidence>
<comment type="subcellular location">
    <subcellularLocation>
        <location evidence="1">Cell membrane</location>
        <topology evidence="1">Multi-pass membrane protein</topology>
    </subcellularLocation>
</comment>
<feature type="transmembrane region" description="Helical" evidence="7">
    <location>
        <begin position="147"/>
        <end position="170"/>
    </location>
</feature>
<organism evidence="8 9">
    <name type="scientific">Ramlibacter humi</name>
    <dbReference type="NCBI Taxonomy" id="2530451"/>
    <lineage>
        <taxon>Bacteria</taxon>
        <taxon>Pseudomonadati</taxon>
        <taxon>Pseudomonadota</taxon>
        <taxon>Betaproteobacteria</taxon>
        <taxon>Burkholderiales</taxon>
        <taxon>Comamonadaceae</taxon>
        <taxon>Ramlibacter</taxon>
    </lineage>
</organism>
<dbReference type="GO" id="GO:0042970">
    <property type="term" value="F:homoserine transmembrane transporter activity"/>
    <property type="evidence" value="ECO:0007669"/>
    <property type="project" value="TreeGrafter"/>
</dbReference>
<dbReference type="OrthoDB" id="9804822at2"/>
<protein>
    <submittedName>
        <fullName evidence="8">LysE family translocator</fullName>
    </submittedName>
</protein>
<evidence type="ECO:0000313" key="8">
    <source>
        <dbReference type="EMBL" id="TFZ08404.1"/>
    </source>
</evidence>
<evidence type="ECO:0000313" key="9">
    <source>
        <dbReference type="Proteomes" id="UP000297839"/>
    </source>
</evidence>